<dbReference type="GO" id="GO:0008967">
    <property type="term" value="F:phosphoglycolate phosphatase activity"/>
    <property type="evidence" value="ECO:0007669"/>
    <property type="project" value="TreeGrafter"/>
</dbReference>
<dbReference type="InterPro" id="IPR006439">
    <property type="entry name" value="HAD-SF_hydro_IA"/>
</dbReference>
<dbReference type="RefSeq" id="WP_157337335.1">
    <property type="nucleotide sequence ID" value="NZ_RHLK01000010.1"/>
</dbReference>
<evidence type="ECO:0000313" key="2">
    <source>
        <dbReference type="Proteomes" id="UP000490800"/>
    </source>
</evidence>
<dbReference type="EMBL" id="RHLK01000010">
    <property type="protein sequence ID" value="MVP01178.1"/>
    <property type="molecule type" value="Genomic_DNA"/>
</dbReference>
<proteinExistence type="predicted"/>
<dbReference type="SUPFAM" id="SSF56784">
    <property type="entry name" value="HAD-like"/>
    <property type="match status" value="1"/>
</dbReference>
<dbReference type="Pfam" id="PF13419">
    <property type="entry name" value="HAD_2"/>
    <property type="match status" value="1"/>
</dbReference>
<dbReference type="PANTHER" id="PTHR43434:SF1">
    <property type="entry name" value="PHOSPHOGLYCOLATE PHOSPHATASE"/>
    <property type="match status" value="1"/>
</dbReference>
<dbReference type="OrthoDB" id="9807630at2"/>
<accession>A0A7X3K0H8</accession>
<dbReference type="InterPro" id="IPR036412">
    <property type="entry name" value="HAD-like_sf"/>
</dbReference>
<dbReference type="InterPro" id="IPR041492">
    <property type="entry name" value="HAD_2"/>
</dbReference>
<dbReference type="SFLD" id="SFLDG01129">
    <property type="entry name" value="C1.5:_HAD__Beta-PGM__Phosphata"/>
    <property type="match status" value="1"/>
</dbReference>
<reference evidence="1 2" key="1">
    <citation type="journal article" date="2019" name="Microorganisms">
        <title>Paenibacillus lutrae sp. nov., A Chitinolytic Species Isolated from A River Otter in Castril Natural Park, Granada, Spain.</title>
        <authorList>
            <person name="Rodriguez M."/>
            <person name="Reina J.C."/>
            <person name="Bejar V."/>
            <person name="Llamas I."/>
        </authorList>
    </citation>
    <scope>NUCLEOTIDE SEQUENCE [LARGE SCALE GENOMIC DNA]</scope>
    <source>
        <strain evidence="1 2">N10</strain>
    </source>
</reference>
<gene>
    <name evidence="1" type="ORF">EDM21_16905</name>
</gene>
<keyword evidence="1" id="KW-0378">Hydrolase</keyword>
<dbReference type="PANTHER" id="PTHR43434">
    <property type="entry name" value="PHOSPHOGLYCOLATE PHOSPHATASE"/>
    <property type="match status" value="1"/>
</dbReference>
<organism evidence="1 2">
    <name type="scientific">Paenibacillus lutrae</name>
    <dbReference type="NCBI Taxonomy" id="2078573"/>
    <lineage>
        <taxon>Bacteria</taxon>
        <taxon>Bacillati</taxon>
        <taxon>Bacillota</taxon>
        <taxon>Bacilli</taxon>
        <taxon>Bacillales</taxon>
        <taxon>Paenibacillaceae</taxon>
        <taxon>Paenibacillus</taxon>
    </lineage>
</organism>
<sequence length="213" mass="23662">MNEVKGIMFDMDNTLLQSKIDFPAMKAEIYRYLLALDLFEDPFNVVDHTSSTLIEHARQKGISDSSYAELMRIAAKHELTGMEGAGLENGALELLQELHGRYVLVILTNNSREAALKALHNTGIAPFFDVIIGREQMKALKPSPSGFEYVMDMYSGMTRSAWISIGDSWIDGKASSDAGIPFISYGKGISFMKERGVYPVAAVEHLSELLDYL</sequence>
<dbReference type="SFLD" id="SFLDS00003">
    <property type="entry name" value="Haloacid_Dehalogenase"/>
    <property type="match status" value="1"/>
</dbReference>
<dbReference type="AlphaFoldDB" id="A0A7X3K0H8"/>
<comment type="caution">
    <text evidence="1">The sequence shown here is derived from an EMBL/GenBank/DDBJ whole genome shotgun (WGS) entry which is preliminary data.</text>
</comment>
<evidence type="ECO:0000313" key="1">
    <source>
        <dbReference type="EMBL" id="MVP01178.1"/>
    </source>
</evidence>
<dbReference type="Gene3D" id="1.10.150.730">
    <property type="match status" value="1"/>
</dbReference>
<protein>
    <submittedName>
        <fullName evidence="1">HAD-IA family hydrolase</fullName>
    </submittedName>
</protein>
<dbReference type="NCBIfam" id="TIGR01549">
    <property type="entry name" value="HAD-SF-IA-v1"/>
    <property type="match status" value="1"/>
</dbReference>
<dbReference type="InterPro" id="IPR023214">
    <property type="entry name" value="HAD_sf"/>
</dbReference>
<dbReference type="Gene3D" id="3.40.50.1000">
    <property type="entry name" value="HAD superfamily/HAD-like"/>
    <property type="match status" value="1"/>
</dbReference>
<name>A0A7X3K0H8_9BACL</name>
<dbReference type="InterPro" id="IPR050155">
    <property type="entry name" value="HAD-like_hydrolase_sf"/>
</dbReference>
<dbReference type="GO" id="GO:0006281">
    <property type="term" value="P:DNA repair"/>
    <property type="evidence" value="ECO:0007669"/>
    <property type="project" value="TreeGrafter"/>
</dbReference>
<keyword evidence="2" id="KW-1185">Reference proteome</keyword>
<dbReference type="Proteomes" id="UP000490800">
    <property type="component" value="Unassembled WGS sequence"/>
</dbReference>